<keyword evidence="7" id="KW-0456">Lyase</keyword>
<reference evidence="9" key="1">
    <citation type="journal article" date="2014" name="Int. J. Syst. Evol. Microbiol.">
        <title>Complete genome sequence of Corynebacterium casei LMG S-19264T (=DSM 44701T), isolated from a smear-ripened cheese.</title>
        <authorList>
            <consortium name="US DOE Joint Genome Institute (JGI-PGF)"/>
            <person name="Walter F."/>
            <person name="Albersmeier A."/>
            <person name="Kalinowski J."/>
            <person name="Ruckert C."/>
        </authorList>
    </citation>
    <scope>NUCLEOTIDE SEQUENCE</scope>
    <source>
        <strain evidence="9">KCTC 42731</strain>
    </source>
</reference>
<comment type="similarity">
    <text evidence="1 8">Belongs to the SOS response-associated peptidase family.</text>
</comment>
<accession>A0A919BJR2</accession>
<comment type="caution">
    <text evidence="9">The sequence shown here is derived from an EMBL/GenBank/DDBJ whole genome shotgun (WGS) entry which is preliminary data.</text>
</comment>
<keyword evidence="5" id="KW-0190">Covalent protein-DNA linkage</keyword>
<dbReference type="Pfam" id="PF02586">
    <property type="entry name" value="SRAP"/>
    <property type="match status" value="1"/>
</dbReference>
<dbReference type="SUPFAM" id="SSF143081">
    <property type="entry name" value="BB1717-like"/>
    <property type="match status" value="1"/>
</dbReference>
<dbReference type="GO" id="GO:0006508">
    <property type="term" value="P:proteolysis"/>
    <property type="evidence" value="ECO:0007669"/>
    <property type="project" value="UniProtKB-KW"/>
</dbReference>
<dbReference type="PANTHER" id="PTHR13604:SF0">
    <property type="entry name" value="ABASIC SITE PROCESSING PROTEIN HMCES"/>
    <property type="match status" value="1"/>
</dbReference>
<evidence type="ECO:0000256" key="2">
    <source>
        <dbReference type="ARBA" id="ARBA00022670"/>
    </source>
</evidence>
<dbReference type="RefSeq" id="WP_189770026.1">
    <property type="nucleotide sequence ID" value="NZ_BNCK01000004.1"/>
</dbReference>
<evidence type="ECO:0000256" key="8">
    <source>
        <dbReference type="RuleBase" id="RU364100"/>
    </source>
</evidence>
<dbReference type="AlphaFoldDB" id="A0A919BJR2"/>
<dbReference type="Proteomes" id="UP000623842">
    <property type="component" value="Unassembled WGS sequence"/>
</dbReference>
<evidence type="ECO:0000313" key="10">
    <source>
        <dbReference type="Proteomes" id="UP000623842"/>
    </source>
</evidence>
<keyword evidence="10" id="KW-1185">Reference proteome</keyword>
<dbReference type="GO" id="GO:0003697">
    <property type="term" value="F:single-stranded DNA binding"/>
    <property type="evidence" value="ECO:0007669"/>
    <property type="project" value="InterPro"/>
</dbReference>
<organism evidence="9 10">
    <name type="scientific">Thalassotalea marina</name>
    <dbReference type="NCBI Taxonomy" id="1673741"/>
    <lineage>
        <taxon>Bacteria</taxon>
        <taxon>Pseudomonadati</taxon>
        <taxon>Pseudomonadota</taxon>
        <taxon>Gammaproteobacteria</taxon>
        <taxon>Alteromonadales</taxon>
        <taxon>Colwelliaceae</taxon>
        <taxon>Thalassotalea</taxon>
    </lineage>
</organism>
<dbReference type="EMBL" id="BNCK01000004">
    <property type="protein sequence ID" value="GHF92326.1"/>
    <property type="molecule type" value="Genomic_DNA"/>
</dbReference>
<evidence type="ECO:0000313" key="9">
    <source>
        <dbReference type="EMBL" id="GHF92326.1"/>
    </source>
</evidence>
<protein>
    <recommendedName>
        <fullName evidence="8">Abasic site processing protein</fullName>
        <ecNumber evidence="8">3.4.-.-</ecNumber>
    </recommendedName>
</protein>
<proteinExistence type="inferred from homology"/>
<dbReference type="GO" id="GO:0008233">
    <property type="term" value="F:peptidase activity"/>
    <property type="evidence" value="ECO:0007669"/>
    <property type="project" value="UniProtKB-KW"/>
</dbReference>
<name>A0A919BJR2_9GAMM</name>
<dbReference type="PANTHER" id="PTHR13604">
    <property type="entry name" value="DC12-RELATED"/>
    <property type="match status" value="1"/>
</dbReference>
<evidence type="ECO:0000256" key="1">
    <source>
        <dbReference type="ARBA" id="ARBA00008136"/>
    </source>
</evidence>
<keyword evidence="3" id="KW-0227">DNA damage</keyword>
<keyword evidence="2 8" id="KW-0645">Protease</keyword>
<dbReference type="InterPro" id="IPR036590">
    <property type="entry name" value="SRAP-like"/>
</dbReference>
<evidence type="ECO:0000256" key="5">
    <source>
        <dbReference type="ARBA" id="ARBA00023124"/>
    </source>
</evidence>
<keyword evidence="4 8" id="KW-0378">Hydrolase</keyword>
<sequence length="231" mass="26230">MCGRLNITDDPFVSALVELLGVVNPTQKLNFGRFKRATDNISIIRQVNGQNQIDDATWWLLLEQTDTGFKPSRYTSFNTRYDKLNVYRSAGYQPFRQSRCIVPAKGFGETEFVNKKPIHYYDFESDTGEAMAFAGLYKEWIHPITGEYKLSCSIVTLPPHPKLKHIHSKAMPLILPLHDNATQRWLDQSNNQAIGLEDLLIPNIPVNLKATPIKKPSEPVAIDQSQLIFAD</sequence>
<evidence type="ECO:0000256" key="6">
    <source>
        <dbReference type="ARBA" id="ARBA00023125"/>
    </source>
</evidence>
<gene>
    <name evidence="9" type="ORF">GCM10017161_20540</name>
</gene>
<dbReference type="Gene3D" id="3.90.1680.10">
    <property type="entry name" value="SOS response associated peptidase-like"/>
    <property type="match status" value="1"/>
</dbReference>
<dbReference type="GO" id="GO:0016829">
    <property type="term" value="F:lyase activity"/>
    <property type="evidence" value="ECO:0007669"/>
    <property type="project" value="UniProtKB-KW"/>
</dbReference>
<evidence type="ECO:0000256" key="7">
    <source>
        <dbReference type="ARBA" id="ARBA00023239"/>
    </source>
</evidence>
<dbReference type="GO" id="GO:0106300">
    <property type="term" value="P:protein-DNA covalent cross-linking repair"/>
    <property type="evidence" value="ECO:0007669"/>
    <property type="project" value="InterPro"/>
</dbReference>
<keyword evidence="6" id="KW-0238">DNA-binding</keyword>
<reference evidence="9" key="2">
    <citation type="submission" date="2020-09" db="EMBL/GenBank/DDBJ databases">
        <authorList>
            <person name="Sun Q."/>
            <person name="Kim S."/>
        </authorList>
    </citation>
    <scope>NUCLEOTIDE SEQUENCE</scope>
    <source>
        <strain evidence="9">KCTC 42731</strain>
    </source>
</reference>
<dbReference type="InterPro" id="IPR003738">
    <property type="entry name" value="SRAP"/>
</dbReference>
<dbReference type="EC" id="3.4.-.-" evidence="8"/>
<evidence type="ECO:0000256" key="3">
    <source>
        <dbReference type="ARBA" id="ARBA00022763"/>
    </source>
</evidence>
<evidence type="ECO:0000256" key="4">
    <source>
        <dbReference type="ARBA" id="ARBA00022801"/>
    </source>
</evidence>